<dbReference type="GeneID" id="34461274"/>
<accession>A0A1L9VHI3</accession>
<dbReference type="Proteomes" id="UP000184300">
    <property type="component" value="Unassembled WGS sequence"/>
</dbReference>
<dbReference type="AlphaFoldDB" id="A0A1L9VHI3"/>
<organism evidence="1 2">
    <name type="scientific">Aspergillus glaucus CBS 516.65</name>
    <dbReference type="NCBI Taxonomy" id="1160497"/>
    <lineage>
        <taxon>Eukaryota</taxon>
        <taxon>Fungi</taxon>
        <taxon>Dikarya</taxon>
        <taxon>Ascomycota</taxon>
        <taxon>Pezizomycotina</taxon>
        <taxon>Eurotiomycetes</taxon>
        <taxon>Eurotiomycetidae</taxon>
        <taxon>Eurotiales</taxon>
        <taxon>Aspergillaceae</taxon>
        <taxon>Aspergillus</taxon>
        <taxon>Aspergillus subgen. Aspergillus</taxon>
    </lineage>
</organism>
<protein>
    <submittedName>
        <fullName evidence="1">Uncharacterized protein</fullName>
    </submittedName>
</protein>
<name>A0A1L9VHI3_ASPGL</name>
<dbReference type="VEuPathDB" id="FungiDB:ASPGLDRAFT_390116"/>
<evidence type="ECO:0000313" key="1">
    <source>
        <dbReference type="EMBL" id="OJJ83350.1"/>
    </source>
</evidence>
<sequence length="105" mass="12244">MRDLEARDASPGWSRWGDLTIGTPYRFGKYPESRDQPGDATIIVRHRKRCPKYNTPYSIHTPPEKNEYIKVDVFCGILYIKTQTHKAHSRRGPPLAVGFPRYLIW</sequence>
<gene>
    <name evidence="1" type="ORF">ASPGLDRAFT_390116</name>
</gene>
<keyword evidence="2" id="KW-1185">Reference proteome</keyword>
<evidence type="ECO:0000313" key="2">
    <source>
        <dbReference type="Proteomes" id="UP000184300"/>
    </source>
</evidence>
<dbReference type="EMBL" id="KV878899">
    <property type="protein sequence ID" value="OJJ83350.1"/>
    <property type="molecule type" value="Genomic_DNA"/>
</dbReference>
<reference evidence="2" key="1">
    <citation type="journal article" date="2017" name="Genome Biol.">
        <title>Comparative genomics reveals high biological diversity and specific adaptations in the industrially and medically important fungal genus Aspergillus.</title>
        <authorList>
            <person name="de Vries R.P."/>
            <person name="Riley R."/>
            <person name="Wiebenga A."/>
            <person name="Aguilar-Osorio G."/>
            <person name="Amillis S."/>
            <person name="Uchima C.A."/>
            <person name="Anderluh G."/>
            <person name="Asadollahi M."/>
            <person name="Askin M."/>
            <person name="Barry K."/>
            <person name="Battaglia E."/>
            <person name="Bayram O."/>
            <person name="Benocci T."/>
            <person name="Braus-Stromeyer S.A."/>
            <person name="Caldana C."/>
            <person name="Canovas D."/>
            <person name="Cerqueira G.C."/>
            <person name="Chen F."/>
            <person name="Chen W."/>
            <person name="Choi C."/>
            <person name="Clum A."/>
            <person name="Dos Santos R.A."/>
            <person name="Damasio A.R."/>
            <person name="Diallinas G."/>
            <person name="Emri T."/>
            <person name="Fekete E."/>
            <person name="Flipphi M."/>
            <person name="Freyberg S."/>
            <person name="Gallo A."/>
            <person name="Gournas C."/>
            <person name="Habgood R."/>
            <person name="Hainaut M."/>
            <person name="Harispe M.L."/>
            <person name="Henrissat B."/>
            <person name="Hilden K.S."/>
            <person name="Hope R."/>
            <person name="Hossain A."/>
            <person name="Karabika E."/>
            <person name="Karaffa L."/>
            <person name="Karanyi Z."/>
            <person name="Krasevec N."/>
            <person name="Kuo A."/>
            <person name="Kusch H."/>
            <person name="LaButti K."/>
            <person name="Lagendijk E.L."/>
            <person name="Lapidus A."/>
            <person name="Levasseur A."/>
            <person name="Lindquist E."/>
            <person name="Lipzen A."/>
            <person name="Logrieco A.F."/>
            <person name="MacCabe A."/>
            <person name="Maekelae M.R."/>
            <person name="Malavazi I."/>
            <person name="Melin P."/>
            <person name="Meyer V."/>
            <person name="Mielnichuk N."/>
            <person name="Miskei M."/>
            <person name="Molnar A.P."/>
            <person name="Mule G."/>
            <person name="Ngan C.Y."/>
            <person name="Orejas M."/>
            <person name="Orosz E."/>
            <person name="Ouedraogo J.P."/>
            <person name="Overkamp K.M."/>
            <person name="Park H.-S."/>
            <person name="Perrone G."/>
            <person name="Piumi F."/>
            <person name="Punt P.J."/>
            <person name="Ram A.F."/>
            <person name="Ramon A."/>
            <person name="Rauscher S."/>
            <person name="Record E."/>
            <person name="Riano-Pachon D.M."/>
            <person name="Robert V."/>
            <person name="Roehrig J."/>
            <person name="Ruller R."/>
            <person name="Salamov A."/>
            <person name="Salih N.S."/>
            <person name="Samson R.A."/>
            <person name="Sandor E."/>
            <person name="Sanguinetti M."/>
            <person name="Schuetze T."/>
            <person name="Sepcic K."/>
            <person name="Shelest E."/>
            <person name="Sherlock G."/>
            <person name="Sophianopoulou V."/>
            <person name="Squina F.M."/>
            <person name="Sun H."/>
            <person name="Susca A."/>
            <person name="Todd R.B."/>
            <person name="Tsang A."/>
            <person name="Unkles S.E."/>
            <person name="van de Wiele N."/>
            <person name="van Rossen-Uffink D."/>
            <person name="Oliveira J.V."/>
            <person name="Vesth T.C."/>
            <person name="Visser J."/>
            <person name="Yu J.-H."/>
            <person name="Zhou M."/>
            <person name="Andersen M.R."/>
            <person name="Archer D.B."/>
            <person name="Baker S.E."/>
            <person name="Benoit I."/>
            <person name="Brakhage A.A."/>
            <person name="Braus G.H."/>
            <person name="Fischer R."/>
            <person name="Frisvad J.C."/>
            <person name="Goldman G.H."/>
            <person name="Houbraken J."/>
            <person name="Oakley B."/>
            <person name="Pocsi I."/>
            <person name="Scazzocchio C."/>
            <person name="Seiboth B."/>
            <person name="vanKuyk P.A."/>
            <person name="Wortman J."/>
            <person name="Dyer P.S."/>
            <person name="Grigoriev I.V."/>
        </authorList>
    </citation>
    <scope>NUCLEOTIDE SEQUENCE [LARGE SCALE GENOMIC DNA]</scope>
    <source>
        <strain evidence="2">CBS 516.65</strain>
    </source>
</reference>
<dbReference type="RefSeq" id="XP_022400048.1">
    <property type="nucleotide sequence ID" value="XM_022545013.1"/>
</dbReference>
<proteinExistence type="predicted"/>